<accession>A0ABV1HPB1</accession>
<dbReference type="Gene3D" id="3.20.20.80">
    <property type="entry name" value="Glycosidases"/>
    <property type="match status" value="1"/>
</dbReference>
<reference evidence="6 7" key="1">
    <citation type="submission" date="2024-03" db="EMBL/GenBank/DDBJ databases">
        <title>Human intestinal bacterial collection.</title>
        <authorList>
            <person name="Pauvert C."/>
            <person name="Hitch T.C.A."/>
            <person name="Clavel T."/>
        </authorList>
    </citation>
    <scope>NUCLEOTIDE SEQUENCE [LARGE SCALE GENOMIC DNA]</scope>
    <source>
        <strain evidence="6 7">CLA-AP-H27</strain>
    </source>
</reference>
<dbReference type="InterPro" id="IPR001579">
    <property type="entry name" value="Glyco_hydro_18_chit_AS"/>
</dbReference>
<evidence type="ECO:0000313" key="7">
    <source>
        <dbReference type="Proteomes" id="UP001437460"/>
    </source>
</evidence>
<dbReference type="SUPFAM" id="SSF51445">
    <property type="entry name" value="(Trans)glycosidases"/>
    <property type="match status" value="1"/>
</dbReference>
<sequence length="553" mass="62216">MKRFLTTVLTVILTIVLAAGAAAGFILYRKYKPSKEQVDQSEWYQASGNEVAVFLNSEREESVKGRYIDGQVYLPVNWVDEAVNERFYWDEENSQLIYTLPDQIVYANEETMGSSGKPLLVQQDGTVWLLSSLVSTYTNVRIEAFDTDGVHRVFVDTTWEPQQLAKVKKNTALRIRGGVKSALITEVLSGTEVTVLEQLENWSRVRTEDGQVGYLPNRRLKETEARTLVSTFQEPEYTSISMDEPVVLVWHQVTNLSANQAMQTLISATKGVNVIAPTWFMLTDNNGNYESLADKNYVDQAHALGMQVWAVLDNFNKGDNVQSEVLFASTAARKKLIASLMKDARTYGFDGINLDVEGIKASAGPHYVQFIRELSVDCRKAGLVLSIDSYVPSSYSAFYNWAEQGRVADYVVMMGYDEHFAGGEAGSVASIGYERQGITNLLKQVPKEKLISAIPFYTRIWKEDALGTSSQSVGISSAKEWVETNQVELYWQDDLGQYYGELEKDGVNYEIWMEEERSLELKMQLIRDNGLAGVACWRLGLEPADVWDIVKLP</sequence>
<dbReference type="GO" id="GO:0016787">
    <property type="term" value="F:hydrolase activity"/>
    <property type="evidence" value="ECO:0007669"/>
    <property type="project" value="UniProtKB-KW"/>
</dbReference>
<feature type="domain" description="GH18" evidence="5">
    <location>
        <begin position="209"/>
        <end position="553"/>
    </location>
</feature>
<comment type="similarity">
    <text evidence="4">Belongs to the glycosyl hydrolase 18 family.</text>
</comment>
<dbReference type="PANTHER" id="PTHR46066:SF2">
    <property type="entry name" value="CHITINASE DOMAIN-CONTAINING PROTEIN 1"/>
    <property type="match status" value="1"/>
</dbReference>
<dbReference type="InterPro" id="IPR041382">
    <property type="entry name" value="SH3_16"/>
</dbReference>
<evidence type="ECO:0000259" key="5">
    <source>
        <dbReference type="PROSITE" id="PS51910"/>
    </source>
</evidence>
<protein>
    <submittedName>
        <fullName evidence="6">Glycosyl hydrolase family 18 protein</fullName>
    </submittedName>
</protein>
<dbReference type="Pfam" id="PF18348">
    <property type="entry name" value="SH3_16"/>
    <property type="match status" value="1"/>
</dbReference>
<proteinExistence type="inferred from homology"/>
<dbReference type="PANTHER" id="PTHR46066">
    <property type="entry name" value="CHITINASE DOMAIN-CONTAINING PROTEIN 1 FAMILY MEMBER"/>
    <property type="match status" value="1"/>
</dbReference>
<gene>
    <name evidence="6" type="ORF">WMO41_12400</name>
</gene>
<dbReference type="Pfam" id="PF00704">
    <property type="entry name" value="Glyco_hydro_18"/>
    <property type="match status" value="1"/>
</dbReference>
<dbReference type="InterPro" id="IPR017853">
    <property type="entry name" value="GH"/>
</dbReference>
<dbReference type="Gene3D" id="3.10.50.10">
    <property type="match status" value="1"/>
</dbReference>
<dbReference type="Gene3D" id="2.30.30.40">
    <property type="entry name" value="SH3 Domains"/>
    <property type="match status" value="1"/>
</dbReference>
<evidence type="ECO:0000256" key="3">
    <source>
        <dbReference type="RuleBase" id="RU000489"/>
    </source>
</evidence>
<evidence type="ECO:0000256" key="4">
    <source>
        <dbReference type="RuleBase" id="RU004453"/>
    </source>
</evidence>
<dbReference type="Proteomes" id="UP001437460">
    <property type="component" value="Unassembled WGS sequence"/>
</dbReference>
<keyword evidence="7" id="KW-1185">Reference proteome</keyword>
<organism evidence="6 7">
    <name type="scientific">Ventrimonas faecis</name>
    <dbReference type="NCBI Taxonomy" id="3133170"/>
    <lineage>
        <taxon>Bacteria</taxon>
        <taxon>Bacillati</taxon>
        <taxon>Bacillota</taxon>
        <taxon>Clostridia</taxon>
        <taxon>Lachnospirales</taxon>
        <taxon>Lachnospiraceae</taxon>
        <taxon>Ventrimonas</taxon>
    </lineage>
</organism>
<comment type="caution">
    <text evidence="6">The sequence shown here is derived from an EMBL/GenBank/DDBJ whole genome shotgun (WGS) entry which is preliminary data.</text>
</comment>
<dbReference type="SMART" id="SM00636">
    <property type="entry name" value="Glyco_18"/>
    <property type="match status" value="1"/>
</dbReference>
<name>A0ABV1HPB1_9FIRM</name>
<dbReference type="InterPro" id="IPR011583">
    <property type="entry name" value="Chitinase_II/V-like_cat"/>
</dbReference>
<dbReference type="RefSeq" id="WP_349230017.1">
    <property type="nucleotide sequence ID" value="NZ_JBBMFJ010000028.1"/>
</dbReference>
<keyword evidence="2 3" id="KW-0326">Glycosidase</keyword>
<evidence type="ECO:0000313" key="6">
    <source>
        <dbReference type="EMBL" id="MEQ2563954.1"/>
    </source>
</evidence>
<dbReference type="PROSITE" id="PS51910">
    <property type="entry name" value="GH18_2"/>
    <property type="match status" value="1"/>
</dbReference>
<dbReference type="InterPro" id="IPR001223">
    <property type="entry name" value="Glyco_hydro18_cat"/>
</dbReference>
<keyword evidence="1 3" id="KW-0378">Hydrolase</keyword>
<evidence type="ECO:0000256" key="2">
    <source>
        <dbReference type="ARBA" id="ARBA00023295"/>
    </source>
</evidence>
<dbReference type="InterPro" id="IPR029070">
    <property type="entry name" value="Chitinase_insertion_sf"/>
</dbReference>
<dbReference type="PROSITE" id="PS01095">
    <property type="entry name" value="GH18_1"/>
    <property type="match status" value="1"/>
</dbReference>
<evidence type="ECO:0000256" key="1">
    <source>
        <dbReference type="ARBA" id="ARBA00022801"/>
    </source>
</evidence>
<dbReference type="EMBL" id="JBBMFJ010000028">
    <property type="protein sequence ID" value="MEQ2563954.1"/>
    <property type="molecule type" value="Genomic_DNA"/>
</dbReference>